<sequence length="455" mass="51050">MCYVRFLTFSLSVAAALLTVARFLVPRPTTGLQEKRETTERDEQSEDQFDQFTTETTGVTGVVTRESAGAGSAGSAGAGQIGSSLSQKCDDLLGNWNTSQDFPVMLLSADTKGRFGNELFVTTTALIRAQLTNRPVMLNPQLLKAKKKRQILKLPCIHRALRLPMPHMCPGCTGNLTEIWDDRSDACNFGRGCFELLQSQKRFVDIDPGYHQNLTEWEKPPLSWRPLLATAFQVDMPLTGIALPGDKDLVVYYRSYNGAAIFDVRAWGATFLHSPPFSFFDFAWQQHQKSNAGGKLWVVSDPVMYEHPTLLRLCNELGAEIVRSTSEAGKDAWLADWVWLREAKHLAMSASTFSWWAAYLSDAKRIYYPFFPGMAALPWCDLMVVGDPRYLYYDIFTNASFNDGAVAKDHCLEYVRCRGVQCAMKKHRRAIANLYPELLALKNSKDETALRAVPP</sequence>
<proteinExistence type="predicted"/>
<comment type="caution">
    <text evidence="4">The sequence shown here is derived from an EMBL/GenBank/DDBJ whole genome shotgun (WGS) entry which is preliminary data.</text>
</comment>
<keyword evidence="6" id="KW-1185">Reference proteome</keyword>
<dbReference type="Proteomes" id="UP001152797">
    <property type="component" value="Unassembled WGS sequence"/>
</dbReference>
<dbReference type="PANTHER" id="PTHR11927">
    <property type="entry name" value="GALACTOSIDE 2-L-FUCOSYLTRANSFERASE"/>
    <property type="match status" value="1"/>
</dbReference>
<feature type="chain" id="PRO_5043270320" evidence="3">
    <location>
        <begin position="17"/>
        <end position="455"/>
    </location>
</feature>
<dbReference type="OrthoDB" id="204303at2759"/>
<dbReference type="Pfam" id="PF01531">
    <property type="entry name" value="Glyco_transf_11"/>
    <property type="match status" value="1"/>
</dbReference>
<feature type="signal peptide" evidence="3">
    <location>
        <begin position="1"/>
        <end position="16"/>
    </location>
</feature>
<dbReference type="EMBL" id="CAMXCT010001322">
    <property type="protein sequence ID" value="CAI3988977.1"/>
    <property type="molecule type" value="Genomic_DNA"/>
</dbReference>
<dbReference type="GO" id="GO:0008107">
    <property type="term" value="F:galactoside 2-alpha-L-fucosyltransferase activity"/>
    <property type="evidence" value="ECO:0007669"/>
    <property type="project" value="InterPro"/>
</dbReference>
<keyword evidence="1" id="KW-0328">Glycosyltransferase</keyword>
<dbReference type="AlphaFoldDB" id="A0A9P1CD52"/>
<gene>
    <name evidence="4" type="ORF">C1SCF055_LOCUS16085</name>
</gene>
<dbReference type="InterPro" id="IPR002516">
    <property type="entry name" value="Glyco_trans_11"/>
</dbReference>
<evidence type="ECO:0000313" key="6">
    <source>
        <dbReference type="Proteomes" id="UP001152797"/>
    </source>
</evidence>
<dbReference type="GO" id="GO:0016020">
    <property type="term" value="C:membrane"/>
    <property type="evidence" value="ECO:0007669"/>
    <property type="project" value="InterPro"/>
</dbReference>
<evidence type="ECO:0000313" key="4">
    <source>
        <dbReference type="EMBL" id="CAI3988977.1"/>
    </source>
</evidence>
<accession>A0A9P1CD52</accession>
<evidence type="ECO:0000256" key="2">
    <source>
        <dbReference type="ARBA" id="ARBA00022679"/>
    </source>
</evidence>
<dbReference type="GO" id="GO:0008168">
    <property type="term" value="F:methyltransferase activity"/>
    <property type="evidence" value="ECO:0007669"/>
    <property type="project" value="UniProtKB-KW"/>
</dbReference>
<evidence type="ECO:0000256" key="3">
    <source>
        <dbReference type="SAM" id="SignalP"/>
    </source>
</evidence>
<dbReference type="PANTHER" id="PTHR11927:SF9">
    <property type="entry name" value="L-FUCOSYLTRANSFERASE"/>
    <property type="match status" value="1"/>
</dbReference>
<organism evidence="4">
    <name type="scientific">Cladocopium goreaui</name>
    <dbReference type="NCBI Taxonomy" id="2562237"/>
    <lineage>
        <taxon>Eukaryota</taxon>
        <taxon>Sar</taxon>
        <taxon>Alveolata</taxon>
        <taxon>Dinophyceae</taxon>
        <taxon>Suessiales</taxon>
        <taxon>Symbiodiniaceae</taxon>
        <taxon>Cladocopium</taxon>
    </lineage>
</organism>
<evidence type="ECO:0000313" key="5">
    <source>
        <dbReference type="EMBL" id="CAL4776289.1"/>
    </source>
</evidence>
<reference evidence="5 6" key="2">
    <citation type="submission" date="2024-05" db="EMBL/GenBank/DDBJ databases">
        <authorList>
            <person name="Chen Y."/>
            <person name="Shah S."/>
            <person name="Dougan E. K."/>
            <person name="Thang M."/>
            <person name="Chan C."/>
        </authorList>
    </citation>
    <scope>NUCLEOTIDE SEQUENCE [LARGE SCALE GENOMIC DNA]</scope>
</reference>
<dbReference type="GO" id="GO:0005975">
    <property type="term" value="P:carbohydrate metabolic process"/>
    <property type="evidence" value="ECO:0007669"/>
    <property type="project" value="InterPro"/>
</dbReference>
<protein>
    <submittedName>
        <fullName evidence="5">Methyltransferase</fullName>
    </submittedName>
</protein>
<dbReference type="GO" id="GO:0032259">
    <property type="term" value="P:methylation"/>
    <property type="evidence" value="ECO:0007669"/>
    <property type="project" value="UniProtKB-KW"/>
</dbReference>
<keyword evidence="2" id="KW-0808">Transferase</keyword>
<reference evidence="4" key="1">
    <citation type="submission" date="2022-10" db="EMBL/GenBank/DDBJ databases">
        <authorList>
            <person name="Chen Y."/>
            <person name="Dougan E. K."/>
            <person name="Chan C."/>
            <person name="Rhodes N."/>
            <person name="Thang M."/>
        </authorList>
    </citation>
    <scope>NUCLEOTIDE SEQUENCE</scope>
</reference>
<dbReference type="EMBL" id="CAMXCT030001322">
    <property type="protein sequence ID" value="CAL4776289.1"/>
    <property type="molecule type" value="Genomic_DNA"/>
</dbReference>
<keyword evidence="5" id="KW-0489">Methyltransferase</keyword>
<evidence type="ECO:0000256" key="1">
    <source>
        <dbReference type="ARBA" id="ARBA00022676"/>
    </source>
</evidence>
<dbReference type="EMBL" id="CAMXCT020001322">
    <property type="protein sequence ID" value="CAL1142352.1"/>
    <property type="molecule type" value="Genomic_DNA"/>
</dbReference>
<name>A0A9P1CD52_9DINO</name>
<keyword evidence="3" id="KW-0732">Signal</keyword>